<evidence type="ECO:0008006" key="4">
    <source>
        <dbReference type="Google" id="ProtNLM"/>
    </source>
</evidence>
<proteinExistence type="predicted"/>
<dbReference type="EMBL" id="WJQU01000001">
    <property type="protein sequence ID" value="KAJ6649089.1"/>
    <property type="molecule type" value="Genomic_DNA"/>
</dbReference>
<evidence type="ECO:0000313" key="3">
    <source>
        <dbReference type="Proteomes" id="UP001151699"/>
    </source>
</evidence>
<accession>A0A9Q0S895</accession>
<dbReference type="OrthoDB" id="7777025at2759"/>
<protein>
    <recommendedName>
        <fullName evidence="4">CUB domain-containing protein</fullName>
    </recommendedName>
</protein>
<name>A0A9Q0S895_9DIPT</name>
<dbReference type="AlphaFoldDB" id="A0A9Q0S895"/>
<comment type="caution">
    <text evidence="2">The sequence shown here is derived from an EMBL/GenBank/DDBJ whole genome shotgun (WGS) entry which is preliminary data.</text>
</comment>
<keyword evidence="3" id="KW-1185">Reference proteome</keyword>
<evidence type="ECO:0000313" key="2">
    <source>
        <dbReference type="EMBL" id="KAJ6649089.1"/>
    </source>
</evidence>
<dbReference type="InterPro" id="IPR035914">
    <property type="entry name" value="Sperma_CUB_dom_sf"/>
</dbReference>
<dbReference type="Gene3D" id="2.60.120.290">
    <property type="entry name" value="Spermadhesin, CUB domain"/>
    <property type="match status" value="1"/>
</dbReference>
<feature type="signal peptide" evidence="1">
    <location>
        <begin position="1"/>
        <end position="17"/>
    </location>
</feature>
<feature type="chain" id="PRO_5040238673" description="CUB domain-containing protein" evidence="1">
    <location>
        <begin position="18"/>
        <end position="151"/>
    </location>
</feature>
<reference evidence="2" key="1">
    <citation type="submission" date="2022-07" db="EMBL/GenBank/DDBJ databases">
        <authorList>
            <person name="Trinca V."/>
            <person name="Uliana J.V.C."/>
            <person name="Torres T.T."/>
            <person name="Ward R.J."/>
            <person name="Monesi N."/>
        </authorList>
    </citation>
    <scope>NUCLEOTIDE SEQUENCE</scope>
    <source>
        <strain evidence="2">HSMRA1968</strain>
        <tissue evidence="2">Whole embryos</tissue>
    </source>
</reference>
<dbReference type="SUPFAM" id="SSF49854">
    <property type="entry name" value="Spermadhesin, CUB domain"/>
    <property type="match status" value="1"/>
</dbReference>
<keyword evidence="1" id="KW-0732">Signal</keyword>
<organism evidence="2 3">
    <name type="scientific">Pseudolycoriella hygida</name>
    <dbReference type="NCBI Taxonomy" id="35572"/>
    <lineage>
        <taxon>Eukaryota</taxon>
        <taxon>Metazoa</taxon>
        <taxon>Ecdysozoa</taxon>
        <taxon>Arthropoda</taxon>
        <taxon>Hexapoda</taxon>
        <taxon>Insecta</taxon>
        <taxon>Pterygota</taxon>
        <taxon>Neoptera</taxon>
        <taxon>Endopterygota</taxon>
        <taxon>Diptera</taxon>
        <taxon>Nematocera</taxon>
        <taxon>Sciaroidea</taxon>
        <taxon>Sciaridae</taxon>
        <taxon>Pseudolycoriella</taxon>
    </lineage>
</organism>
<sequence length="151" mass="16527">MIKYLIVAVCSLTSVLAQFAGCDYMQNLNPGQTYDIFSPGYGTNQPYVSGTNCRWRAVAPANYQIRLNCFDMRLVQNSCFDRLEMSWTGIYNDPNPTYACAGQTFTYTTGNQLVIALRSQVTGFAGGYFRCQVVAQAGSIIGAPIGVNIGK</sequence>
<gene>
    <name evidence="2" type="ORF">Bhyg_04322</name>
</gene>
<evidence type="ECO:0000256" key="1">
    <source>
        <dbReference type="SAM" id="SignalP"/>
    </source>
</evidence>
<dbReference type="Proteomes" id="UP001151699">
    <property type="component" value="Chromosome A"/>
</dbReference>